<dbReference type="VEuPathDB" id="FungiDB:VP01_317g4"/>
<evidence type="ECO:0000256" key="1">
    <source>
        <dbReference type="SAM" id="SignalP"/>
    </source>
</evidence>
<feature type="signal peptide" evidence="1">
    <location>
        <begin position="1"/>
        <end position="19"/>
    </location>
</feature>
<accession>A0A0L6UYM6</accession>
<gene>
    <name evidence="2" type="ORF">VP01_317g4</name>
</gene>
<organism evidence="2 3">
    <name type="scientific">Puccinia sorghi</name>
    <dbReference type="NCBI Taxonomy" id="27349"/>
    <lineage>
        <taxon>Eukaryota</taxon>
        <taxon>Fungi</taxon>
        <taxon>Dikarya</taxon>
        <taxon>Basidiomycota</taxon>
        <taxon>Pucciniomycotina</taxon>
        <taxon>Pucciniomycetes</taxon>
        <taxon>Pucciniales</taxon>
        <taxon>Pucciniaceae</taxon>
        <taxon>Puccinia</taxon>
    </lineage>
</organism>
<keyword evidence="3" id="KW-1185">Reference proteome</keyword>
<evidence type="ECO:0000313" key="2">
    <source>
        <dbReference type="EMBL" id="KNZ53638.1"/>
    </source>
</evidence>
<protein>
    <submittedName>
        <fullName evidence="2">Putative signal peptide protein</fullName>
    </submittedName>
</protein>
<comment type="caution">
    <text evidence="2">The sequence shown here is derived from an EMBL/GenBank/DDBJ whole genome shotgun (WGS) entry which is preliminary data.</text>
</comment>
<name>A0A0L6UYM6_9BASI</name>
<evidence type="ECO:0000313" key="3">
    <source>
        <dbReference type="Proteomes" id="UP000037035"/>
    </source>
</evidence>
<dbReference type="AlphaFoldDB" id="A0A0L6UYM6"/>
<reference evidence="2 3" key="1">
    <citation type="submission" date="2015-08" db="EMBL/GenBank/DDBJ databases">
        <title>Next Generation Sequencing and Analysis of the Genome of Puccinia sorghi L Schw, the Causal Agent of Maize Common Rust.</title>
        <authorList>
            <person name="Rochi L."/>
            <person name="Burguener G."/>
            <person name="Darino M."/>
            <person name="Turjanski A."/>
            <person name="Kreff E."/>
            <person name="Dieguez M.J."/>
            <person name="Sacco F."/>
        </authorList>
    </citation>
    <scope>NUCLEOTIDE SEQUENCE [LARGE SCALE GENOMIC DNA]</scope>
    <source>
        <strain evidence="2 3">RO10H11247</strain>
    </source>
</reference>
<sequence>MRLCKFAATLSMLLHASLVISLPQGMTPVPLIQPGRVDLLQQLQLVKQAAMGGDPTVVYALVVGLFQSELRVSAGESMTSDTSTTSYYVAMMRLHLLRGI</sequence>
<proteinExistence type="predicted"/>
<keyword evidence="1" id="KW-0732">Signal</keyword>
<dbReference type="EMBL" id="LAVV01008146">
    <property type="protein sequence ID" value="KNZ53638.1"/>
    <property type="molecule type" value="Genomic_DNA"/>
</dbReference>
<dbReference type="Proteomes" id="UP000037035">
    <property type="component" value="Unassembled WGS sequence"/>
</dbReference>
<feature type="chain" id="PRO_5005568070" evidence="1">
    <location>
        <begin position="20"/>
        <end position="100"/>
    </location>
</feature>